<evidence type="ECO:0000313" key="2">
    <source>
        <dbReference type="EMBL" id="KAL3853313.1"/>
    </source>
</evidence>
<dbReference type="AlphaFoldDB" id="A0ABD3UXR2"/>
<feature type="region of interest" description="Disordered" evidence="1">
    <location>
        <begin position="331"/>
        <end position="373"/>
    </location>
</feature>
<sequence length="483" mass="55177">MCVYIAIFQSLSSSQGSKTSKSSQQGDDHPVDHPVDPESLNQDENLRGSRSRLSLYFEVQVDLDTLYAYHSRGCQLISFSSEEKPPRQADILMPLQSLGVNMWGIRGLHNAGRNSYMLYPVEKEQKLLSCVKFDVLCKEALVLEVPPFTRHIGPNTMDIHITGLPLEVEEDELCNKIYMRFGVESKTSKEANIWGWSYIASRVRIITVNESEAHKFPLFFYCMGFRVRSWYKNCEQHRECPNCHKVGHGPLDCKQKKENENPTTETEISKTYFEAAQTTMRPQEVTRQEKWHEILTPNKTVKSLVKDPITTNNPFEALTIVDVTTFKVDKKSPTPIRTSTPNPRRTSNKRKKRAPDSIEKVAMKTQKPRKHKLVESVEEPIITVDTQQIIDTTFKEQQPSQQVTEQKEPNEQNITQEKTQEKTPAQENATMDASSITFEGQLGDFRNKLYDSYNTGDFEIPSSQEGPDNPVSPEKGDLVNLII</sequence>
<accession>A0ABD3UXR2</accession>
<reference evidence="2 3" key="1">
    <citation type="submission" date="2024-11" db="EMBL/GenBank/DDBJ databases">
        <title>Chromosome-level genome assembly of the freshwater bivalve Anodonta woodiana.</title>
        <authorList>
            <person name="Chen X."/>
        </authorList>
    </citation>
    <scope>NUCLEOTIDE SEQUENCE [LARGE SCALE GENOMIC DNA]</scope>
    <source>
        <strain evidence="2">MN2024</strain>
        <tissue evidence="2">Gills</tissue>
    </source>
</reference>
<feature type="compositionally biased region" description="Polar residues" evidence="1">
    <location>
        <begin position="335"/>
        <end position="345"/>
    </location>
</feature>
<evidence type="ECO:0000256" key="1">
    <source>
        <dbReference type="SAM" id="MobiDB-lite"/>
    </source>
</evidence>
<feature type="compositionally biased region" description="Polar residues" evidence="1">
    <location>
        <begin position="411"/>
        <end position="434"/>
    </location>
</feature>
<feature type="compositionally biased region" description="Polar residues" evidence="1">
    <location>
        <begin position="395"/>
        <end position="404"/>
    </location>
</feature>
<feature type="region of interest" description="Disordered" evidence="1">
    <location>
        <begin position="447"/>
        <end position="483"/>
    </location>
</feature>
<dbReference type="Proteomes" id="UP001634394">
    <property type="component" value="Unassembled WGS sequence"/>
</dbReference>
<protein>
    <recommendedName>
        <fullName evidence="4">CCHC-type domain-containing protein</fullName>
    </recommendedName>
</protein>
<comment type="caution">
    <text evidence="2">The sequence shown here is derived from an EMBL/GenBank/DDBJ whole genome shotgun (WGS) entry which is preliminary data.</text>
</comment>
<feature type="region of interest" description="Disordered" evidence="1">
    <location>
        <begin position="14"/>
        <end position="45"/>
    </location>
</feature>
<evidence type="ECO:0000313" key="3">
    <source>
        <dbReference type="Proteomes" id="UP001634394"/>
    </source>
</evidence>
<proteinExistence type="predicted"/>
<feature type="compositionally biased region" description="Low complexity" evidence="1">
    <location>
        <begin position="14"/>
        <end position="25"/>
    </location>
</feature>
<evidence type="ECO:0008006" key="4">
    <source>
        <dbReference type="Google" id="ProtNLM"/>
    </source>
</evidence>
<keyword evidence="3" id="KW-1185">Reference proteome</keyword>
<gene>
    <name evidence="2" type="ORF">ACJMK2_016862</name>
</gene>
<feature type="region of interest" description="Disordered" evidence="1">
    <location>
        <begin position="395"/>
        <end position="434"/>
    </location>
</feature>
<feature type="compositionally biased region" description="Basic and acidic residues" evidence="1">
    <location>
        <begin position="26"/>
        <end position="36"/>
    </location>
</feature>
<organism evidence="2 3">
    <name type="scientific">Sinanodonta woodiana</name>
    <name type="common">Chinese pond mussel</name>
    <name type="synonym">Anodonta woodiana</name>
    <dbReference type="NCBI Taxonomy" id="1069815"/>
    <lineage>
        <taxon>Eukaryota</taxon>
        <taxon>Metazoa</taxon>
        <taxon>Spiralia</taxon>
        <taxon>Lophotrochozoa</taxon>
        <taxon>Mollusca</taxon>
        <taxon>Bivalvia</taxon>
        <taxon>Autobranchia</taxon>
        <taxon>Heteroconchia</taxon>
        <taxon>Palaeoheterodonta</taxon>
        <taxon>Unionida</taxon>
        <taxon>Unionoidea</taxon>
        <taxon>Unionidae</taxon>
        <taxon>Unioninae</taxon>
        <taxon>Sinanodonta</taxon>
    </lineage>
</organism>
<name>A0ABD3UXR2_SINWO</name>
<dbReference type="EMBL" id="JBJQND010000015">
    <property type="protein sequence ID" value="KAL3853313.1"/>
    <property type="molecule type" value="Genomic_DNA"/>
</dbReference>